<dbReference type="EMBL" id="QGKW02002228">
    <property type="protein sequence ID" value="KAF2539863.1"/>
    <property type="molecule type" value="Genomic_DNA"/>
</dbReference>
<reference evidence="2" key="1">
    <citation type="submission" date="2019-12" db="EMBL/GenBank/DDBJ databases">
        <title>Genome sequencing and annotation of Brassica cretica.</title>
        <authorList>
            <person name="Studholme D.J."/>
            <person name="Sarris P.F."/>
        </authorList>
    </citation>
    <scope>NUCLEOTIDE SEQUENCE</scope>
    <source>
        <strain evidence="1">PFS-001/15</strain>
        <strain evidence="2">PFS-102/07</strain>
        <tissue evidence="2">Leaf</tissue>
    </source>
</reference>
<evidence type="ECO:0000313" key="1">
    <source>
        <dbReference type="EMBL" id="KAF2539863.1"/>
    </source>
</evidence>
<organism evidence="2">
    <name type="scientific">Brassica cretica</name>
    <name type="common">Mustard</name>
    <dbReference type="NCBI Taxonomy" id="69181"/>
    <lineage>
        <taxon>Eukaryota</taxon>
        <taxon>Viridiplantae</taxon>
        <taxon>Streptophyta</taxon>
        <taxon>Embryophyta</taxon>
        <taxon>Tracheophyta</taxon>
        <taxon>Spermatophyta</taxon>
        <taxon>Magnoliopsida</taxon>
        <taxon>eudicotyledons</taxon>
        <taxon>Gunneridae</taxon>
        <taxon>Pentapetalae</taxon>
        <taxon>rosids</taxon>
        <taxon>malvids</taxon>
        <taxon>Brassicales</taxon>
        <taxon>Brassicaceae</taxon>
        <taxon>Brassiceae</taxon>
        <taxon>Brassica</taxon>
    </lineage>
</organism>
<accession>A0A8S9IMP6</accession>
<dbReference type="EMBL" id="QGKY02001015">
    <property type="protein sequence ID" value="KAF2570785.1"/>
    <property type="molecule type" value="Genomic_DNA"/>
</dbReference>
<proteinExistence type="predicted"/>
<gene>
    <name evidence="1" type="ORF">F2Q68_00020846</name>
    <name evidence="2" type="ORF">F2Q70_00003317</name>
</gene>
<sequence>MEVEEQSWRQAELHSRALVRAERRGKRAIVAKMKWRAALFATEFKSFMDAQEYVGDFRECRGSVATL</sequence>
<dbReference type="AlphaFoldDB" id="A0A8S9IMP6"/>
<name>A0A8S9IMP6_BRACR</name>
<comment type="caution">
    <text evidence="2">The sequence shown here is derived from an EMBL/GenBank/DDBJ whole genome shotgun (WGS) entry which is preliminary data.</text>
</comment>
<protein>
    <submittedName>
        <fullName evidence="2">Uncharacterized protein</fullName>
    </submittedName>
</protein>
<dbReference type="Proteomes" id="UP000712281">
    <property type="component" value="Unassembled WGS sequence"/>
</dbReference>
<evidence type="ECO:0000313" key="2">
    <source>
        <dbReference type="EMBL" id="KAF2570785.1"/>
    </source>
</evidence>